<protein>
    <submittedName>
        <fullName evidence="1">Uncharacterized protein</fullName>
    </submittedName>
</protein>
<dbReference type="EMBL" id="JARQWQ010000049">
    <property type="protein sequence ID" value="KAK2557482.1"/>
    <property type="molecule type" value="Genomic_DNA"/>
</dbReference>
<proteinExistence type="predicted"/>
<name>A0AAD9QA46_ACRCE</name>
<keyword evidence="2" id="KW-1185">Reference proteome</keyword>
<evidence type="ECO:0000313" key="1">
    <source>
        <dbReference type="EMBL" id="KAK2557482.1"/>
    </source>
</evidence>
<gene>
    <name evidence="1" type="ORF">P5673_020223</name>
</gene>
<comment type="caution">
    <text evidence="1">The sequence shown here is derived from an EMBL/GenBank/DDBJ whole genome shotgun (WGS) entry which is preliminary data.</text>
</comment>
<accession>A0AAD9QA46</accession>
<organism evidence="1 2">
    <name type="scientific">Acropora cervicornis</name>
    <name type="common">Staghorn coral</name>
    <dbReference type="NCBI Taxonomy" id="6130"/>
    <lineage>
        <taxon>Eukaryota</taxon>
        <taxon>Metazoa</taxon>
        <taxon>Cnidaria</taxon>
        <taxon>Anthozoa</taxon>
        <taxon>Hexacorallia</taxon>
        <taxon>Scleractinia</taxon>
        <taxon>Astrocoeniina</taxon>
        <taxon>Acroporidae</taxon>
        <taxon>Acropora</taxon>
    </lineage>
</organism>
<evidence type="ECO:0000313" key="2">
    <source>
        <dbReference type="Proteomes" id="UP001249851"/>
    </source>
</evidence>
<dbReference type="Proteomes" id="UP001249851">
    <property type="component" value="Unassembled WGS sequence"/>
</dbReference>
<reference evidence="1" key="1">
    <citation type="journal article" date="2023" name="G3 (Bethesda)">
        <title>Whole genome assembly and annotation of the endangered Caribbean coral Acropora cervicornis.</title>
        <authorList>
            <person name="Selwyn J.D."/>
            <person name="Vollmer S.V."/>
        </authorList>
    </citation>
    <scope>NUCLEOTIDE SEQUENCE</scope>
    <source>
        <strain evidence="1">K2</strain>
    </source>
</reference>
<dbReference type="AlphaFoldDB" id="A0AAD9QA46"/>
<reference evidence="1" key="2">
    <citation type="journal article" date="2023" name="Science">
        <title>Genomic signatures of disease resistance in endangered staghorn corals.</title>
        <authorList>
            <person name="Vollmer S.V."/>
            <person name="Selwyn J.D."/>
            <person name="Despard B.A."/>
            <person name="Roesel C.L."/>
        </authorList>
    </citation>
    <scope>NUCLEOTIDE SEQUENCE</scope>
    <source>
        <strain evidence="1">K2</strain>
    </source>
</reference>
<sequence>MDWNKGIDYDHSSFVPPLFASTETLPPLLLRNKSVYNSLVYVCLQKNLDGRIPSRELKISSNHGRLNKTDKVDVYVGCGDLHSTKVCKHTWRYVHRVISTRWT</sequence>